<dbReference type="EMBL" id="CP025430">
    <property type="protein sequence ID" value="AUH65990.1"/>
    <property type="molecule type" value="Genomic_DNA"/>
</dbReference>
<comment type="subunit">
    <text evidence="7">The complex comprises the extracytoplasmic solute receptor protein and the two transmembrane proteins.</text>
</comment>
<keyword evidence="7" id="KW-0813">Transport</keyword>
<dbReference type="KEGG" id="pzh:CX676_19015"/>
<organism evidence="9 10">
    <name type="scientific">Paracoccus zhejiangensis</name>
    <dbReference type="NCBI Taxonomy" id="1077935"/>
    <lineage>
        <taxon>Bacteria</taxon>
        <taxon>Pseudomonadati</taxon>
        <taxon>Pseudomonadota</taxon>
        <taxon>Alphaproteobacteria</taxon>
        <taxon>Rhodobacterales</taxon>
        <taxon>Paracoccaceae</taxon>
        <taxon>Paracoccus</taxon>
    </lineage>
</organism>
<proteinExistence type="inferred from homology"/>
<dbReference type="AlphaFoldDB" id="A0A2H5F367"/>
<comment type="function">
    <text evidence="7">Part of the tripartite ATP-independent periplasmic (TRAP) transport system.</text>
</comment>
<evidence type="ECO:0000259" key="8">
    <source>
        <dbReference type="Pfam" id="PF06808"/>
    </source>
</evidence>
<keyword evidence="4 7" id="KW-0812">Transmembrane</keyword>
<dbReference type="Pfam" id="PF06808">
    <property type="entry name" value="DctM"/>
    <property type="match status" value="1"/>
</dbReference>
<evidence type="ECO:0000256" key="1">
    <source>
        <dbReference type="ARBA" id="ARBA00004429"/>
    </source>
</evidence>
<feature type="domain" description="TRAP C4-dicarboxylate transport system permease DctM subunit" evidence="8">
    <location>
        <begin position="7"/>
        <end position="415"/>
    </location>
</feature>
<comment type="caution">
    <text evidence="7">Lacks conserved residue(s) required for the propagation of feature annotation.</text>
</comment>
<evidence type="ECO:0000256" key="7">
    <source>
        <dbReference type="RuleBase" id="RU369079"/>
    </source>
</evidence>
<dbReference type="GO" id="GO:0022857">
    <property type="term" value="F:transmembrane transporter activity"/>
    <property type="evidence" value="ECO:0007669"/>
    <property type="project" value="UniProtKB-UniRule"/>
</dbReference>
<reference evidence="9 10" key="1">
    <citation type="journal article" date="2013" name="Antonie Van Leeuwenhoek">
        <title>Paracoccus zhejiangensis sp. nov., isolated from activated sludge in wastewater-treatment system.</title>
        <authorList>
            <person name="Wu Z.G."/>
            <person name="Zhang D.F."/>
            <person name="Liu Y.L."/>
            <person name="Wang F."/>
            <person name="Jiang X."/>
            <person name="Li C."/>
            <person name="Li S.P."/>
            <person name="Hong Q."/>
            <person name="Li W.J."/>
        </authorList>
    </citation>
    <scope>NUCLEOTIDE SEQUENCE [LARGE SCALE GENOMIC DNA]</scope>
    <source>
        <strain evidence="9 10">J6</strain>
    </source>
</reference>
<dbReference type="InterPro" id="IPR004681">
    <property type="entry name" value="TRAP_DctM"/>
</dbReference>
<evidence type="ECO:0000256" key="3">
    <source>
        <dbReference type="ARBA" id="ARBA00022519"/>
    </source>
</evidence>
<feature type="transmembrane region" description="Helical" evidence="7">
    <location>
        <begin position="168"/>
        <end position="191"/>
    </location>
</feature>
<protein>
    <recommendedName>
        <fullName evidence="7">TRAP transporter large permease protein</fullName>
    </recommendedName>
</protein>
<dbReference type="OrthoDB" id="9790209at2"/>
<keyword evidence="10" id="KW-1185">Reference proteome</keyword>
<dbReference type="PANTHER" id="PTHR33362:SF2">
    <property type="entry name" value="TRAP TRANSPORTER LARGE PERMEASE PROTEIN"/>
    <property type="match status" value="1"/>
</dbReference>
<feature type="transmembrane region" description="Helical" evidence="7">
    <location>
        <begin position="396"/>
        <end position="417"/>
    </location>
</feature>
<evidence type="ECO:0000256" key="5">
    <source>
        <dbReference type="ARBA" id="ARBA00022989"/>
    </source>
</evidence>
<evidence type="ECO:0000313" key="9">
    <source>
        <dbReference type="EMBL" id="AUH65990.1"/>
    </source>
</evidence>
<dbReference type="InterPro" id="IPR010656">
    <property type="entry name" value="DctM"/>
</dbReference>
<dbReference type="PANTHER" id="PTHR33362">
    <property type="entry name" value="SIALIC ACID TRAP TRANSPORTER PERMEASE PROTEIN SIAT-RELATED"/>
    <property type="match status" value="1"/>
</dbReference>
<comment type="subcellular location">
    <subcellularLocation>
        <location evidence="1 7">Cell inner membrane</location>
        <topology evidence="1 7">Multi-pass membrane protein</topology>
    </subcellularLocation>
</comment>
<dbReference type="Proteomes" id="UP000234530">
    <property type="component" value="Chromosome"/>
</dbReference>
<name>A0A2H5F367_9RHOB</name>
<feature type="transmembrane region" description="Helical" evidence="7">
    <location>
        <begin position="239"/>
        <end position="255"/>
    </location>
</feature>
<gene>
    <name evidence="9" type="ORF">CX676_19015</name>
</gene>
<comment type="similarity">
    <text evidence="7">Belongs to the TRAP transporter large permease family.</text>
</comment>
<evidence type="ECO:0000256" key="6">
    <source>
        <dbReference type="ARBA" id="ARBA00023136"/>
    </source>
</evidence>
<dbReference type="RefSeq" id="WP_101753969.1">
    <property type="nucleotide sequence ID" value="NZ_CP025430.1"/>
</dbReference>
<dbReference type="GO" id="GO:0005886">
    <property type="term" value="C:plasma membrane"/>
    <property type="evidence" value="ECO:0007669"/>
    <property type="project" value="UniProtKB-SubCell"/>
</dbReference>
<feature type="transmembrane region" description="Helical" evidence="7">
    <location>
        <begin position="212"/>
        <end position="233"/>
    </location>
</feature>
<keyword evidence="5 7" id="KW-1133">Transmembrane helix</keyword>
<feature type="transmembrane region" description="Helical" evidence="7">
    <location>
        <begin position="334"/>
        <end position="351"/>
    </location>
</feature>
<evidence type="ECO:0000313" key="10">
    <source>
        <dbReference type="Proteomes" id="UP000234530"/>
    </source>
</evidence>
<dbReference type="PIRSF" id="PIRSF006066">
    <property type="entry name" value="HI0050"/>
    <property type="match status" value="1"/>
</dbReference>
<feature type="transmembrane region" description="Helical" evidence="7">
    <location>
        <begin position="46"/>
        <end position="68"/>
    </location>
</feature>
<feature type="transmembrane region" description="Helical" evidence="7">
    <location>
        <begin position="89"/>
        <end position="111"/>
    </location>
</feature>
<keyword evidence="2" id="KW-1003">Cell membrane</keyword>
<sequence length="418" mass="44036">MTPILVFAFFGLMALSVPVAHAMLGGTALALMMDGKPLAVIAQRLYAPTQAFPMLAIPYFILAGSLMMHGKFGEYLVNIARLIVGRFRGGLGQVSILGSVMFGGVSGSAVADASAMGNALIPVQVRDGYPAPFAAAINASSSTVSVLIPPSIPLILFGLVANVSIVDLFVAGILPGLLLAAGMMAMVWYVARRRGLPAAPLPGGFRAFKSQIVFALPALLMPIFIIGTLRFGIATPTEVSVLAVAYALLIGIFFYRDVTPRLIWNALVETGMMTGAVMLIIMASGTIQWILTAEQVPQNLAAFVGTHLTEPWMVLIALNLVMLVVGMFLDLPAAVLLLAPLFVTIGNTIGLDPVQLGLMMVINLSVGLYTPPVGTTLFISMAIARTGIGETSKALLPFYLVAVVVLLAFTFIPALTIY</sequence>
<keyword evidence="6 7" id="KW-0472">Membrane</keyword>
<keyword evidence="3 7" id="KW-0997">Cell inner membrane</keyword>
<dbReference type="NCBIfam" id="TIGR00786">
    <property type="entry name" value="dctM"/>
    <property type="match status" value="1"/>
</dbReference>
<evidence type="ECO:0000256" key="4">
    <source>
        <dbReference type="ARBA" id="ARBA00022692"/>
    </source>
</evidence>
<feature type="transmembrane region" description="Helical" evidence="7">
    <location>
        <begin position="267"/>
        <end position="291"/>
    </location>
</feature>
<feature type="transmembrane region" description="Helical" evidence="7">
    <location>
        <begin position="357"/>
        <end position="384"/>
    </location>
</feature>
<accession>A0A2H5F367</accession>
<evidence type="ECO:0000256" key="2">
    <source>
        <dbReference type="ARBA" id="ARBA00022475"/>
    </source>
</evidence>